<reference evidence="4 5" key="1">
    <citation type="submission" date="2019-05" db="EMBL/GenBank/DDBJ databases">
        <title>Emergence of the Ug99 lineage of the wheat stem rust pathogen through somatic hybridization.</title>
        <authorList>
            <person name="Li F."/>
            <person name="Upadhyaya N.M."/>
            <person name="Sperschneider J."/>
            <person name="Matny O."/>
            <person name="Nguyen-Phuc H."/>
            <person name="Mago R."/>
            <person name="Raley C."/>
            <person name="Miller M.E."/>
            <person name="Silverstein K.A.T."/>
            <person name="Henningsen E."/>
            <person name="Hirsch C.D."/>
            <person name="Visser B."/>
            <person name="Pretorius Z.A."/>
            <person name="Steffenson B.J."/>
            <person name="Schwessinger B."/>
            <person name="Dodds P.N."/>
            <person name="Figueroa M."/>
        </authorList>
    </citation>
    <scope>NUCLEOTIDE SEQUENCE [LARGE SCALE GENOMIC DNA]</scope>
    <source>
        <strain evidence="4 5">Ug99</strain>
    </source>
</reference>
<feature type="region of interest" description="Disordered" evidence="2">
    <location>
        <begin position="265"/>
        <end position="285"/>
    </location>
</feature>
<feature type="compositionally biased region" description="Polar residues" evidence="2">
    <location>
        <begin position="312"/>
        <end position="322"/>
    </location>
</feature>
<feature type="compositionally biased region" description="Polar residues" evidence="2">
    <location>
        <begin position="1"/>
        <end position="18"/>
    </location>
</feature>
<dbReference type="Proteomes" id="UP000325313">
    <property type="component" value="Unassembled WGS sequence"/>
</dbReference>
<dbReference type="PANTHER" id="PTHR13335">
    <property type="entry name" value="TARGET OF RAPAMYCIN COMPLEX 2 SUBUNIT MAPKAP1"/>
    <property type="match status" value="1"/>
</dbReference>
<feature type="region of interest" description="Disordered" evidence="2">
    <location>
        <begin position="312"/>
        <end position="358"/>
    </location>
</feature>
<evidence type="ECO:0000313" key="4">
    <source>
        <dbReference type="EMBL" id="KAA1072836.1"/>
    </source>
</evidence>
<proteinExistence type="inferred from homology"/>
<dbReference type="GO" id="GO:0005546">
    <property type="term" value="F:phosphatidylinositol-4,5-bisphosphate binding"/>
    <property type="evidence" value="ECO:0007669"/>
    <property type="project" value="TreeGrafter"/>
</dbReference>
<dbReference type="InterPro" id="IPR031567">
    <property type="entry name" value="CRIM_dom"/>
</dbReference>
<name>A0A5B0M8Z3_PUCGR</name>
<evidence type="ECO:0000256" key="1">
    <source>
        <dbReference type="ARBA" id="ARBA00009407"/>
    </source>
</evidence>
<dbReference type="GO" id="GO:0031932">
    <property type="term" value="C:TORC2 complex"/>
    <property type="evidence" value="ECO:0007669"/>
    <property type="project" value="InterPro"/>
</dbReference>
<accession>A0A5B0M8Z3</accession>
<dbReference type="Pfam" id="PF16978">
    <property type="entry name" value="CRIM"/>
    <property type="match status" value="1"/>
</dbReference>
<feature type="compositionally biased region" description="Polar residues" evidence="2">
    <location>
        <begin position="344"/>
        <end position="358"/>
    </location>
</feature>
<dbReference type="InterPro" id="IPR008828">
    <property type="entry name" value="Sin1/Avo1"/>
</dbReference>
<evidence type="ECO:0000259" key="3">
    <source>
        <dbReference type="Pfam" id="PF16978"/>
    </source>
</evidence>
<dbReference type="EMBL" id="VDEP01000476">
    <property type="protein sequence ID" value="KAA1072836.1"/>
    <property type="molecule type" value="Genomic_DNA"/>
</dbReference>
<dbReference type="PANTHER" id="PTHR13335:SF1">
    <property type="entry name" value="TARGET OF RAPAMYCIN COMPLEX 2 SUBUNIT MAPKAP1"/>
    <property type="match status" value="1"/>
</dbReference>
<dbReference type="GO" id="GO:0038203">
    <property type="term" value="P:TORC2 signaling"/>
    <property type="evidence" value="ECO:0007669"/>
    <property type="project" value="TreeGrafter"/>
</dbReference>
<sequence length="358" mass="39899">MSRIRQSLMQTGGQNPISEQPKPAPAPKRPQKPKQAQLTFKKIELKDPKLTKPVVQNSILTQLVTAQSASSSGNNPFRCFYALLASKERNALKISLYYPFSKEPSKPIKSSMKADVCVEEVVGFALWNYVEENREPKLGEIKNCPDGLDLHETFAWCLRPQSSSLHDLADQLEDECKVREEQEQSSQSHHQLAMSTILLEGSSSKSIGPSAVVEEHSQQTINSFNRPHPDLARSIGFQETGSSQTTPVRNWQPNKVIISLQPTESANHPDMTRKESSHYSSDRVEMEDLSRPIISGFSPIEAAHVIGDNSTRQNVTITTSESTKAEPSMNRSRSADHARLPWNVNRSSLPISSRTSAR</sequence>
<dbReference type="GO" id="GO:0005737">
    <property type="term" value="C:cytoplasm"/>
    <property type="evidence" value="ECO:0007669"/>
    <property type="project" value="TreeGrafter"/>
</dbReference>
<feature type="region of interest" description="Disordered" evidence="2">
    <location>
        <begin position="1"/>
        <end position="36"/>
    </location>
</feature>
<comment type="caution">
    <text evidence="4">The sequence shown here is derived from an EMBL/GenBank/DDBJ whole genome shotgun (WGS) entry which is preliminary data.</text>
</comment>
<feature type="compositionally biased region" description="Basic and acidic residues" evidence="2">
    <location>
        <begin position="270"/>
        <end position="285"/>
    </location>
</feature>
<gene>
    <name evidence="4" type="ORF">PGTUg99_017919</name>
</gene>
<feature type="domain" description="CRIM" evidence="3">
    <location>
        <begin position="57"/>
        <end position="159"/>
    </location>
</feature>
<evidence type="ECO:0000256" key="2">
    <source>
        <dbReference type="SAM" id="MobiDB-lite"/>
    </source>
</evidence>
<organism evidence="4 5">
    <name type="scientific">Puccinia graminis f. sp. tritici</name>
    <dbReference type="NCBI Taxonomy" id="56615"/>
    <lineage>
        <taxon>Eukaryota</taxon>
        <taxon>Fungi</taxon>
        <taxon>Dikarya</taxon>
        <taxon>Basidiomycota</taxon>
        <taxon>Pucciniomycotina</taxon>
        <taxon>Pucciniomycetes</taxon>
        <taxon>Pucciniales</taxon>
        <taxon>Pucciniaceae</taxon>
        <taxon>Puccinia</taxon>
    </lineage>
</organism>
<dbReference type="GO" id="GO:0005886">
    <property type="term" value="C:plasma membrane"/>
    <property type="evidence" value="ECO:0007669"/>
    <property type="project" value="TreeGrafter"/>
</dbReference>
<comment type="similarity">
    <text evidence="1">Belongs to the SIN1 family.</text>
</comment>
<evidence type="ECO:0000313" key="5">
    <source>
        <dbReference type="Proteomes" id="UP000325313"/>
    </source>
</evidence>
<protein>
    <recommendedName>
        <fullName evidence="3">CRIM domain-containing protein</fullName>
    </recommendedName>
</protein>
<dbReference type="AlphaFoldDB" id="A0A5B0M8Z3"/>